<dbReference type="OrthoDB" id="10055717at2759"/>
<dbReference type="GO" id="GO:0016787">
    <property type="term" value="F:hydrolase activity"/>
    <property type="evidence" value="ECO:0007669"/>
    <property type="project" value="UniProtKB-KW"/>
</dbReference>
<dbReference type="PANTHER" id="PTHR34072:SF57">
    <property type="entry name" value="RNA-DIRECTED DNA POLYMERASE"/>
    <property type="match status" value="1"/>
</dbReference>
<dbReference type="Pfam" id="PF17917">
    <property type="entry name" value="RT_RNaseH"/>
    <property type="match status" value="1"/>
</dbReference>
<evidence type="ECO:0000256" key="4">
    <source>
        <dbReference type="ARBA" id="ARBA00022759"/>
    </source>
</evidence>
<feature type="domain" description="Reverse transcriptase RNase H-like" evidence="7">
    <location>
        <begin position="2"/>
        <end position="90"/>
    </location>
</feature>
<keyword evidence="5" id="KW-0378">Hydrolase</keyword>
<dbReference type="InterPro" id="IPR041373">
    <property type="entry name" value="RT_RNaseH"/>
</dbReference>
<dbReference type="CDD" id="cd09274">
    <property type="entry name" value="RNase_HI_RT_Ty3"/>
    <property type="match status" value="1"/>
</dbReference>
<dbReference type="AlphaFoldDB" id="A0A371EI40"/>
<dbReference type="Gene3D" id="3.10.20.370">
    <property type="match status" value="1"/>
</dbReference>
<evidence type="ECO:0000259" key="7">
    <source>
        <dbReference type="Pfam" id="PF17917"/>
    </source>
</evidence>
<dbReference type="PANTHER" id="PTHR34072">
    <property type="entry name" value="ENZYMATIC POLYPROTEIN-RELATED"/>
    <property type="match status" value="1"/>
</dbReference>
<sequence>MCDACNLALGAILGQSAGVSQLVHVIAYASRTMDSAQQNYITIEKELLAIVFVLNKFRTYLLGSRIIVFSDHATLKYLLKKPDAKPRLIRDMKGAENSVADHLRRIERESEPMPIRDEFLDEQLLHIQTSTP</sequence>
<comment type="caution">
    <text evidence="8">The sequence shown here is derived from an EMBL/GenBank/DDBJ whole genome shotgun (WGS) entry which is preliminary data.</text>
</comment>
<feature type="non-terminal residue" evidence="8">
    <location>
        <position position="1"/>
    </location>
</feature>
<organism evidence="8 9">
    <name type="scientific">Mucuna pruriens</name>
    <name type="common">Velvet bean</name>
    <name type="synonym">Dolichos pruriens</name>
    <dbReference type="NCBI Taxonomy" id="157652"/>
    <lineage>
        <taxon>Eukaryota</taxon>
        <taxon>Viridiplantae</taxon>
        <taxon>Streptophyta</taxon>
        <taxon>Embryophyta</taxon>
        <taxon>Tracheophyta</taxon>
        <taxon>Spermatophyta</taxon>
        <taxon>Magnoliopsida</taxon>
        <taxon>eudicotyledons</taxon>
        <taxon>Gunneridae</taxon>
        <taxon>Pentapetalae</taxon>
        <taxon>rosids</taxon>
        <taxon>fabids</taxon>
        <taxon>Fabales</taxon>
        <taxon>Fabaceae</taxon>
        <taxon>Papilionoideae</taxon>
        <taxon>50 kb inversion clade</taxon>
        <taxon>NPAAA clade</taxon>
        <taxon>indigoferoid/millettioid clade</taxon>
        <taxon>Phaseoleae</taxon>
        <taxon>Mucuna</taxon>
    </lineage>
</organism>
<keyword evidence="9" id="KW-1185">Reference proteome</keyword>
<keyword evidence="4" id="KW-0255">Endonuclease</keyword>
<accession>A0A371EI40</accession>
<dbReference type="EMBL" id="QJKJ01013830">
    <property type="protein sequence ID" value="RDX65569.1"/>
    <property type="molecule type" value="Genomic_DNA"/>
</dbReference>
<evidence type="ECO:0000313" key="8">
    <source>
        <dbReference type="EMBL" id="RDX65569.1"/>
    </source>
</evidence>
<protein>
    <submittedName>
        <fullName evidence="8">Retrovirus-related Pol polyprotein</fullName>
    </submittedName>
</protein>
<evidence type="ECO:0000256" key="6">
    <source>
        <dbReference type="ARBA" id="ARBA00022918"/>
    </source>
</evidence>
<evidence type="ECO:0000256" key="1">
    <source>
        <dbReference type="ARBA" id="ARBA00022679"/>
    </source>
</evidence>
<evidence type="ECO:0000256" key="2">
    <source>
        <dbReference type="ARBA" id="ARBA00022695"/>
    </source>
</evidence>
<dbReference type="Proteomes" id="UP000257109">
    <property type="component" value="Unassembled WGS sequence"/>
</dbReference>
<dbReference type="FunFam" id="3.10.20.370:FF:000001">
    <property type="entry name" value="Retrovirus-related Pol polyprotein from transposon 17.6-like protein"/>
    <property type="match status" value="1"/>
</dbReference>
<evidence type="ECO:0000313" key="9">
    <source>
        <dbReference type="Proteomes" id="UP000257109"/>
    </source>
</evidence>
<dbReference type="InterPro" id="IPR043502">
    <property type="entry name" value="DNA/RNA_pol_sf"/>
</dbReference>
<keyword evidence="3" id="KW-0540">Nuclease</keyword>
<dbReference type="SUPFAM" id="SSF56672">
    <property type="entry name" value="DNA/RNA polymerases"/>
    <property type="match status" value="1"/>
</dbReference>
<reference evidence="8" key="1">
    <citation type="submission" date="2018-05" db="EMBL/GenBank/DDBJ databases">
        <title>Draft genome of Mucuna pruriens seed.</title>
        <authorList>
            <person name="Nnadi N.E."/>
            <person name="Vos R."/>
            <person name="Hasami M.H."/>
            <person name="Devisetty U.K."/>
            <person name="Aguiy J.C."/>
        </authorList>
    </citation>
    <scope>NUCLEOTIDE SEQUENCE [LARGE SCALE GENOMIC DNA]</scope>
    <source>
        <strain evidence="8">JCA_2017</strain>
    </source>
</reference>
<keyword evidence="6" id="KW-0695">RNA-directed DNA polymerase</keyword>
<proteinExistence type="predicted"/>
<evidence type="ECO:0000256" key="3">
    <source>
        <dbReference type="ARBA" id="ARBA00022722"/>
    </source>
</evidence>
<evidence type="ECO:0000256" key="5">
    <source>
        <dbReference type="ARBA" id="ARBA00022801"/>
    </source>
</evidence>
<keyword evidence="2" id="KW-0548">Nucleotidyltransferase</keyword>
<dbReference type="GO" id="GO:0004519">
    <property type="term" value="F:endonuclease activity"/>
    <property type="evidence" value="ECO:0007669"/>
    <property type="project" value="UniProtKB-KW"/>
</dbReference>
<dbReference type="GO" id="GO:0003964">
    <property type="term" value="F:RNA-directed DNA polymerase activity"/>
    <property type="evidence" value="ECO:0007669"/>
    <property type="project" value="UniProtKB-KW"/>
</dbReference>
<name>A0A371EI40_MUCPR</name>
<keyword evidence="1" id="KW-0808">Transferase</keyword>
<gene>
    <name evidence="8" type="primary">pol</name>
    <name evidence="8" type="ORF">CR513_55760</name>
</gene>